<dbReference type="EMBL" id="JAZHXJ010000226">
    <property type="protein sequence ID" value="KAL1868039.1"/>
    <property type="molecule type" value="Genomic_DNA"/>
</dbReference>
<sequence length="518" mass="55780">MCIKENIAYRCGHSSIPVVRPCPITTSFVEAPVCGIQGVYTSESDTNCYACEKVLHKRWILILEYEHRFLHERGACDCDVIYPIEETRPRLAGGGVVGGSGSPDSASLAAAVPQATGEVTDTGPQVRKKDRKGQSPLDYTPTLFKEMVGPDGKKRFAVKIPGLFAVEWRQEHRKMHEEGRCACNAMFKPVSEPLYQGSLTKAEEQLLRRHRELEKSDSGQSKGRTKRTSTKKKGRGKKKDVEQVFDGVPLGSSPEMVCRLAKPVDPTTFSAPIMHPSAYAPTILQSPPSAIFSPQIVGKPPAEQYHLPGPGPFGPFGQNRYYYYNPISPMPDERSAAYGAPFLSSGFLFYREARAAPTLQRSSCGSVTSDVESPGSVGGTGAELVRHTNGTLPVDGAYHVNGASLTNGAGPADVDARTQGADFVAAGTPDVEPKQITATSSVKDCENSTAAEASKNDEIIYAVPISSENSTLRRTSSASQIGVCGLPIGAGPEGDVIHVTPWEHCSLRRLGRRASTEL</sequence>
<organism evidence="2 3">
    <name type="scientific">Phialemonium thermophilum</name>
    <dbReference type="NCBI Taxonomy" id="223376"/>
    <lineage>
        <taxon>Eukaryota</taxon>
        <taxon>Fungi</taxon>
        <taxon>Dikarya</taxon>
        <taxon>Ascomycota</taxon>
        <taxon>Pezizomycotina</taxon>
        <taxon>Sordariomycetes</taxon>
        <taxon>Sordariomycetidae</taxon>
        <taxon>Cephalothecales</taxon>
        <taxon>Cephalothecaceae</taxon>
        <taxon>Phialemonium</taxon>
    </lineage>
</organism>
<dbReference type="Proteomes" id="UP001586593">
    <property type="component" value="Unassembled WGS sequence"/>
</dbReference>
<gene>
    <name evidence="2" type="ORF">VTK73DRAFT_3864</name>
</gene>
<feature type="compositionally biased region" description="Basic residues" evidence="1">
    <location>
        <begin position="223"/>
        <end position="238"/>
    </location>
</feature>
<evidence type="ECO:0000256" key="1">
    <source>
        <dbReference type="SAM" id="MobiDB-lite"/>
    </source>
</evidence>
<accession>A0ABR3WXH7</accession>
<reference evidence="2 3" key="1">
    <citation type="journal article" date="2024" name="Commun. Biol.">
        <title>Comparative genomic analysis of thermophilic fungi reveals convergent evolutionary adaptations and gene losses.</title>
        <authorList>
            <person name="Steindorff A.S."/>
            <person name="Aguilar-Pontes M.V."/>
            <person name="Robinson A.J."/>
            <person name="Andreopoulos B."/>
            <person name="LaButti K."/>
            <person name="Kuo A."/>
            <person name="Mondo S."/>
            <person name="Riley R."/>
            <person name="Otillar R."/>
            <person name="Haridas S."/>
            <person name="Lipzen A."/>
            <person name="Grimwood J."/>
            <person name="Schmutz J."/>
            <person name="Clum A."/>
            <person name="Reid I.D."/>
            <person name="Moisan M.C."/>
            <person name="Butler G."/>
            <person name="Nguyen T.T.M."/>
            <person name="Dewar K."/>
            <person name="Conant G."/>
            <person name="Drula E."/>
            <person name="Henrissat B."/>
            <person name="Hansel C."/>
            <person name="Singer S."/>
            <person name="Hutchinson M.I."/>
            <person name="de Vries R.P."/>
            <person name="Natvig D.O."/>
            <person name="Powell A.J."/>
            <person name="Tsang A."/>
            <person name="Grigoriev I.V."/>
        </authorList>
    </citation>
    <scope>NUCLEOTIDE SEQUENCE [LARGE SCALE GENOMIC DNA]</scope>
    <source>
        <strain evidence="2 3">ATCC 24622</strain>
    </source>
</reference>
<proteinExistence type="predicted"/>
<comment type="caution">
    <text evidence="2">The sequence shown here is derived from an EMBL/GenBank/DDBJ whole genome shotgun (WGS) entry which is preliminary data.</text>
</comment>
<keyword evidence="3" id="KW-1185">Reference proteome</keyword>
<feature type="region of interest" description="Disordered" evidence="1">
    <location>
        <begin position="95"/>
        <end position="144"/>
    </location>
</feature>
<feature type="region of interest" description="Disordered" evidence="1">
    <location>
        <begin position="210"/>
        <end position="242"/>
    </location>
</feature>
<name>A0ABR3WXH7_9PEZI</name>
<evidence type="ECO:0000313" key="3">
    <source>
        <dbReference type="Proteomes" id="UP001586593"/>
    </source>
</evidence>
<protein>
    <submittedName>
        <fullName evidence="2">Uncharacterized protein</fullName>
    </submittedName>
</protein>
<evidence type="ECO:0000313" key="2">
    <source>
        <dbReference type="EMBL" id="KAL1868039.1"/>
    </source>
</evidence>